<organism evidence="11 12">
    <name type="scientific">Apteryx owenii</name>
    <name type="common">Little spotted kiwi</name>
    <dbReference type="NCBI Taxonomy" id="8824"/>
    <lineage>
        <taxon>Eukaryota</taxon>
        <taxon>Metazoa</taxon>
        <taxon>Chordata</taxon>
        <taxon>Craniata</taxon>
        <taxon>Vertebrata</taxon>
        <taxon>Euteleostomi</taxon>
        <taxon>Archelosauria</taxon>
        <taxon>Archosauria</taxon>
        <taxon>Dinosauria</taxon>
        <taxon>Saurischia</taxon>
        <taxon>Theropoda</taxon>
        <taxon>Coelurosauria</taxon>
        <taxon>Aves</taxon>
        <taxon>Palaeognathae</taxon>
        <taxon>Apterygiformes</taxon>
        <taxon>Apterygidae</taxon>
        <taxon>Apteryx</taxon>
    </lineage>
</organism>
<keyword evidence="3" id="KW-0808">Transferase</keyword>
<feature type="domain" description="RING-type" evidence="10">
    <location>
        <begin position="15"/>
        <end position="55"/>
    </location>
</feature>
<dbReference type="Gene3D" id="3.30.40.10">
    <property type="entry name" value="Zinc/RING finger domain, C3HC4 (zinc finger)"/>
    <property type="match status" value="1"/>
</dbReference>
<dbReference type="Proteomes" id="UP000694424">
    <property type="component" value="Unplaced"/>
</dbReference>
<dbReference type="PANTHER" id="PTHR46077:SF1">
    <property type="entry name" value="TOP1 BINDING ARGININE_SERINE RICH PROTEIN, E3 UBIQUITIN LIGASE"/>
    <property type="match status" value="1"/>
</dbReference>
<keyword evidence="6" id="KW-0862">Zinc</keyword>
<proteinExistence type="predicted"/>
<keyword evidence="4" id="KW-0479">Metal-binding</keyword>
<reference evidence="11" key="1">
    <citation type="submission" date="2025-08" db="UniProtKB">
        <authorList>
            <consortium name="Ensembl"/>
        </authorList>
    </citation>
    <scope>IDENTIFICATION</scope>
</reference>
<dbReference type="InterPro" id="IPR001841">
    <property type="entry name" value="Znf_RING"/>
</dbReference>
<protein>
    <recommendedName>
        <fullName evidence="2">RING-type E3 ubiquitin transferase</fullName>
        <ecNumber evidence="2">2.3.2.27</ecNumber>
    </recommendedName>
</protein>
<dbReference type="SUPFAM" id="SSF57850">
    <property type="entry name" value="RING/U-box"/>
    <property type="match status" value="1"/>
</dbReference>
<dbReference type="InterPro" id="IPR013083">
    <property type="entry name" value="Znf_RING/FYVE/PHD"/>
</dbReference>
<dbReference type="GO" id="GO:0006513">
    <property type="term" value="P:protein monoubiquitination"/>
    <property type="evidence" value="ECO:0007669"/>
    <property type="project" value="TreeGrafter"/>
</dbReference>
<accession>A0A8B9PN23</accession>
<dbReference type="PANTHER" id="PTHR46077">
    <property type="entry name" value="E3 UBIQUITIN-PROTEIN LIGASE TOPORS"/>
    <property type="match status" value="1"/>
</dbReference>
<sequence>EDEQPEEATSSAATCPICLDRPDNAVLMNPCLHQFCFSCMQRWSETKANDPHAPVGM</sequence>
<evidence type="ECO:0000313" key="12">
    <source>
        <dbReference type="Proteomes" id="UP000694424"/>
    </source>
</evidence>
<dbReference type="InterPro" id="IPR018957">
    <property type="entry name" value="Znf_C3HC4_RING-type"/>
</dbReference>
<dbReference type="GO" id="GO:0000209">
    <property type="term" value="P:protein polyubiquitination"/>
    <property type="evidence" value="ECO:0007669"/>
    <property type="project" value="TreeGrafter"/>
</dbReference>
<evidence type="ECO:0000256" key="6">
    <source>
        <dbReference type="ARBA" id="ARBA00022833"/>
    </source>
</evidence>
<name>A0A8B9PN23_APTOW</name>
<dbReference type="Ensembl" id="ENSAOWT00000010499.1">
    <property type="protein sequence ID" value="ENSAOWP00000009258.1"/>
    <property type="gene ID" value="ENSAOWG00000006371.1"/>
</dbReference>
<evidence type="ECO:0000256" key="3">
    <source>
        <dbReference type="ARBA" id="ARBA00022679"/>
    </source>
</evidence>
<evidence type="ECO:0000256" key="5">
    <source>
        <dbReference type="ARBA" id="ARBA00022771"/>
    </source>
</evidence>
<keyword evidence="5 9" id="KW-0863">Zinc-finger</keyword>
<evidence type="ECO:0000256" key="8">
    <source>
        <dbReference type="ARBA" id="ARBA00023163"/>
    </source>
</evidence>
<evidence type="ECO:0000256" key="2">
    <source>
        <dbReference type="ARBA" id="ARBA00012483"/>
    </source>
</evidence>
<dbReference type="InterPro" id="IPR017907">
    <property type="entry name" value="Znf_RING_CS"/>
</dbReference>
<dbReference type="EC" id="2.3.2.27" evidence="2"/>
<evidence type="ECO:0000313" key="11">
    <source>
        <dbReference type="Ensembl" id="ENSAOWP00000009258.1"/>
    </source>
</evidence>
<evidence type="ECO:0000259" key="10">
    <source>
        <dbReference type="PROSITE" id="PS50089"/>
    </source>
</evidence>
<dbReference type="AlphaFoldDB" id="A0A8B9PN23"/>
<dbReference type="Pfam" id="PF00097">
    <property type="entry name" value="zf-C3HC4"/>
    <property type="match status" value="1"/>
</dbReference>
<keyword evidence="12" id="KW-1185">Reference proteome</keyword>
<dbReference type="GO" id="GO:0061630">
    <property type="term" value="F:ubiquitin protein ligase activity"/>
    <property type="evidence" value="ECO:0007669"/>
    <property type="project" value="UniProtKB-EC"/>
</dbReference>
<dbReference type="PROSITE" id="PS00518">
    <property type="entry name" value="ZF_RING_1"/>
    <property type="match status" value="1"/>
</dbReference>
<evidence type="ECO:0000256" key="4">
    <source>
        <dbReference type="ARBA" id="ARBA00022723"/>
    </source>
</evidence>
<evidence type="ECO:0000256" key="9">
    <source>
        <dbReference type="PROSITE-ProRule" id="PRU00175"/>
    </source>
</evidence>
<keyword evidence="7" id="KW-0805">Transcription regulation</keyword>
<evidence type="ECO:0000256" key="7">
    <source>
        <dbReference type="ARBA" id="ARBA00023015"/>
    </source>
</evidence>
<reference evidence="11" key="2">
    <citation type="submission" date="2025-09" db="UniProtKB">
        <authorList>
            <consortium name="Ensembl"/>
        </authorList>
    </citation>
    <scope>IDENTIFICATION</scope>
</reference>
<comment type="catalytic activity">
    <reaction evidence="1">
        <text>S-ubiquitinyl-[E2 ubiquitin-conjugating enzyme]-L-cysteine + [acceptor protein]-L-lysine = [E2 ubiquitin-conjugating enzyme]-L-cysteine + N(6)-ubiquitinyl-[acceptor protein]-L-lysine.</text>
        <dbReference type="EC" id="2.3.2.27"/>
    </reaction>
</comment>
<dbReference type="GO" id="GO:0008270">
    <property type="term" value="F:zinc ion binding"/>
    <property type="evidence" value="ECO:0007669"/>
    <property type="project" value="UniProtKB-KW"/>
</dbReference>
<dbReference type="PROSITE" id="PS50089">
    <property type="entry name" value="ZF_RING_2"/>
    <property type="match status" value="1"/>
</dbReference>
<keyword evidence="8" id="KW-0804">Transcription</keyword>
<evidence type="ECO:0000256" key="1">
    <source>
        <dbReference type="ARBA" id="ARBA00000900"/>
    </source>
</evidence>